<dbReference type="SUPFAM" id="SSF52540">
    <property type="entry name" value="P-loop containing nucleoside triphosphate hydrolases"/>
    <property type="match status" value="1"/>
</dbReference>
<sequence length="939" mass="105378">MAEGLAVVGIVASIVQLIDFGSRVLSRLEDYQSNVAGIPEAYSHIKAELPALLDALRHTQSAIDTGSIPKESKKAVLPCIEGCKVQIQLLDGVVAKALPTSNDSWTRRSGKALRSLRYDAKVEKILSVIRGYIQTLTYHAAASYKPAATSLPSYPFPTPSSTVPFRRDPHFVNRPILDELACRSNQPASRLALVGLGGLGKSQIAVEHSYRTREKSPGTWIFWIHASSTERFVEGYRKIAERVKIPRWNEMDTDILTVVCNWLSDETNGRWLMIIDNADDLEVFTSRSARGTGFQEQFAAGTTPTLLEMIPQSTNGSILVTSRSRDVAFRLTGDYADIIKVPPMDQEHALTLLQNLLKGGVKSSSQERKDAEELVEALDLIPLAISQAAAYISQRAPRATVSTYLRDLQKGGQDRTKLLQIDLGDARRDGTASNSVIATWQISFKHIHEERPSATRLLSLMCLFNWQGIPETLLRDCYKDSDDDLADFEDDLNVLLCYSLVAMDVDGCHFRMHRLVQFSTIKWLELHNELEYWKERYVILMDDHYPHGEYQNWEALYENWESLQALFPHAQAAMICRPASQKGIRSWASLLSNAMRYASEAGFNQAAQDMGRLALEAREKELGEDHLDTLSSISLLASALRKAGAYKEAELMVRRAIQGREKICGQEDPLTLCDLDCLSVILSEQGNYEEAETILQQVIKIQEKNFGLEHRSTLESIGNLGFLLTAKGRYEEAEILHQRGLEAEEKVLGPLHKLTLASMDNLGLALGKQGKLNEAEKMHRRALEGSKKKFGGQHPDTLICARNLAFVLALLARHNEAEAMHRQVLNDSIKILGEKHPFTLYSFCNLGSALHIQGRYQEAEVMHQQALIHRREVLGKEHPHTLSSMHNLARSLKSLGHNQEARALMKECYRLREATLGLQHPDTHKSLEALNEWENQDRG</sequence>
<evidence type="ECO:0000313" key="3">
    <source>
        <dbReference type="EMBL" id="PVH99304.1"/>
    </source>
</evidence>
<accession>A0A2V1DQ43</accession>
<feature type="domain" description="DUF7779" evidence="2">
    <location>
        <begin position="449"/>
        <end position="522"/>
    </location>
</feature>
<dbReference type="Pfam" id="PF13424">
    <property type="entry name" value="TPR_12"/>
    <property type="match status" value="3"/>
</dbReference>
<dbReference type="STRING" id="97972.A0A2V1DQ43"/>
<dbReference type="Pfam" id="PF25000">
    <property type="entry name" value="DUF7779"/>
    <property type="match status" value="1"/>
</dbReference>
<dbReference type="SMART" id="SM00028">
    <property type="entry name" value="TPR"/>
    <property type="match status" value="5"/>
</dbReference>
<dbReference type="InterPro" id="IPR019734">
    <property type="entry name" value="TPR_rpt"/>
</dbReference>
<dbReference type="Pfam" id="PF13374">
    <property type="entry name" value="TPR_10"/>
    <property type="match status" value="2"/>
</dbReference>
<dbReference type="EMBL" id="KZ805395">
    <property type="protein sequence ID" value="PVH99304.1"/>
    <property type="molecule type" value="Genomic_DNA"/>
</dbReference>
<dbReference type="AlphaFoldDB" id="A0A2V1DQ43"/>
<dbReference type="OrthoDB" id="1658288at2759"/>
<dbReference type="Pfam" id="PF17107">
    <property type="entry name" value="SesA"/>
    <property type="match status" value="1"/>
</dbReference>
<dbReference type="InterPro" id="IPR056681">
    <property type="entry name" value="DUF7779"/>
</dbReference>
<protein>
    <submittedName>
        <fullName evidence="3">TPR-like protein</fullName>
    </submittedName>
</protein>
<dbReference type="PANTHER" id="PTHR46082:SF6">
    <property type="entry name" value="AAA+ ATPASE DOMAIN-CONTAINING PROTEIN-RELATED"/>
    <property type="match status" value="1"/>
</dbReference>
<dbReference type="InterPro" id="IPR053137">
    <property type="entry name" value="NLR-like"/>
</dbReference>
<dbReference type="InterPro" id="IPR011990">
    <property type="entry name" value="TPR-like_helical_dom_sf"/>
</dbReference>
<keyword evidence="4" id="KW-1185">Reference proteome</keyword>
<evidence type="ECO:0000259" key="1">
    <source>
        <dbReference type="Pfam" id="PF17107"/>
    </source>
</evidence>
<dbReference type="Gene3D" id="1.25.40.10">
    <property type="entry name" value="Tetratricopeptide repeat domain"/>
    <property type="match status" value="2"/>
</dbReference>
<name>A0A2V1DQ43_9PLEO</name>
<dbReference type="SUPFAM" id="SSF48452">
    <property type="entry name" value="TPR-like"/>
    <property type="match status" value="3"/>
</dbReference>
<evidence type="ECO:0000313" key="4">
    <source>
        <dbReference type="Proteomes" id="UP000244855"/>
    </source>
</evidence>
<dbReference type="InterPro" id="IPR031352">
    <property type="entry name" value="SesA"/>
</dbReference>
<organism evidence="3 4">
    <name type="scientific">Periconia macrospinosa</name>
    <dbReference type="NCBI Taxonomy" id="97972"/>
    <lineage>
        <taxon>Eukaryota</taxon>
        <taxon>Fungi</taxon>
        <taxon>Dikarya</taxon>
        <taxon>Ascomycota</taxon>
        <taxon>Pezizomycotina</taxon>
        <taxon>Dothideomycetes</taxon>
        <taxon>Pleosporomycetidae</taxon>
        <taxon>Pleosporales</taxon>
        <taxon>Massarineae</taxon>
        <taxon>Periconiaceae</taxon>
        <taxon>Periconia</taxon>
    </lineage>
</organism>
<gene>
    <name evidence="3" type="ORF">DM02DRAFT_711908</name>
</gene>
<reference evidence="3 4" key="1">
    <citation type="journal article" date="2018" name="Sci. Rep.">
        <title>Comparative genomics provides insights into the lifestyle and reveals functional heterogeneity of dark septate endophytic fungi.</title>
        <authorList>
            <person name="Knapp D.G."/>
            <person name="Nemeth J.B."/>
            <person name="Barry K."/>
            <person name="Hainaut M."/>
            <person name="Henrissat B."/>
            <person name="Johnson J."/>
            <person name="Kuo A."/>
            <person name="Lim J.H.P."/>
            <person name="Lipzen A."/>
            <person name="Nolan M."/>
            <person name="Ohm R.A."/>
            <person name="Tamas L."/>
            <person name="Grigoriev I.V."/>
            <person name="Spatafora J.W."/>
            <person name="Nagy L.G."/>
            <person name="Kovacs G.M."/>
        </authorList>
    </citation>
    <scope>NUCLEOTIDE SEQUENCE [LARGE SCALE GENOMIC DNA]</scope>
    <source>
        <strain evidence="3 4">DSE2036</strain>
    </source>
</reference>
<feature type="domain" description="NACHT-NTPase and P-loop NTPases N-terminal" evidence="1">
    <location>
        <begin position="11"/>
        <end position="136"/>
    </location>
</feature>
<dbReference type="PANTHER" id="PTHR46082">
    <property type="entry name" value="ATP/GTP-BINDING PROTEIN-RELATED"/>
    <property type="match status" value="1"/>
</dbReference>
<dbReference type="InterPro" id="IPR027417">
    <property type="entry name" value="P-loop_NTPase"/>
</dbReference>
<dbReference type="Proteomes" id="UP000244855">
    <property type="component" value="Unassembled WGS sequence"/>
</dbReference>
<evidence type="ECO:0000259" key="2">
    <source>
        <dbReference type="Pfam" id="PF25000"/>
    </source>
</evidence>
<dbReference type="Gene3D" id="3.40.50.300">
    <property type="entry name" value="P-loop containing nucleotide triphosphate hydrolases"/>
    <property type="match status" value="1"/>
</dbReference>
<proteinExistence type="predicted"/>